<dbReference type="AlphaFoldDB" id="A0A542YAC3"/>
<gene>
    <name evidence="2" type="ORF">FB562_2470</name>
</gene>
<dbReference type="Proteomes" id="UP000317998">
    <property type="component" value="Unassembled WGS sequence"/>
</dbReference>
<sequence length="198" mass="21515">MTTGQWLANPDGTRWFFDSGALSLDFGLGGVDVREQFASPADLVEWLAERFERVEKKASTGELRDAVLLREAIASAARAVALGGAPTRDDVDTINLFAAMPDVPPALAGGRRRAGAGRVRAAQALASVARDAVRVFTTHGRLDDAGEASARRRIRECEADDCGYVFLDESRADNRRWCSMQRCGNRAKVRAHRARALG</sequence>
<dbReference type="SUPFAM" id="SSF160904">
    <property type="entry name" value="Jann2411-like"/>
    <property type="match status" value="1"/>
</dbReference>
<dbReference type="Gene3D" id="1.10.3300.10">
    <property type="entry name" value="Jann2411-like domain"/>
    <property type="match status" value="1"/>
</dbReference>
<keyword evidence="3" id="KW-1185">Reference proteome</keyword>
<dbReference type="PANTHER" id="PTHR35525">
    <property type="entry name" value="BLL6575 PROTEIN"/>
    <property type="match status" value="1"/>
</dbReference>
<feature type="domain" description="Zinc finger CGNR" evidence="1">
    <location>
        <begin position="153"/>
        <end position="195"/>
    </location>
</feature>
<dbReference type="InterPro" id="IPR010852">
    <property type="entry name" value="ABATE"/>
</dbReference>
<accession>A0A542YAC3</accession>
<dbReference type="RefSeq" id="WP_246081483.1">
    <property type="nucleotide sequence ID" value="NZ_VFOM01000003.1"/>
</dbReference>
<proteinExistence type="predicted"/>
<dbReference type="Pfam" id="PF07336">
    <property type="entry name" value="ABATE"/>
    <property type="match status" value="1"/>
</dbReference>
<evidence type="ECO:0000313" key="2">
    <source>
        <dbReference type="EMBL" id="TQL45058.1"/>
    </source>
</evidence>
<dbReference type="InterPro" id="IPR023286">
    <property type="entry name" value="ABATE_dom_sf"/>
</dbReference>
<dbReference type="EMBL" id="VFOM01000003">
    <property type="protein sequence ID" value="TQL45058.1"/>
    <property type="molecule type" value="Genomic_DNA"/>
</dbReference>
<comment type="caution">
    <text evidence="2">The sequence shown here is derived from an EMBL/GenBank/DDBJ whole genome shotgun (WGS) entry which is preliminary data.</text>
</comment>
<evidence type="ECO:0000259" key="1">
    <source>
        <dbReference type="Pfam" id="PF11706"/>
    </source>
</evidence>
<reference evidence="2 3" key="1">
    <citation type="submission" date="2019-06" db="EMBL/GenBank/DDBJ databases">
        <title>Sequencing the genomes of 1000 actinobacteria strains.</title>
        <authorList>
            <person name="Klenk H.-P."/>
        </authorList>
    </citation>
    <scope>NUCLEOTIDE SEQUENCE [LARGE SCALE GENOMIC DNA]</scope>
    <source>
        <strain evidence="2 3">DSM 26477</strain>
    </source>
</reference>
<dbReference type="PANTHER" id="PTHR35525:SF3">
    <property type="entry name" value="BLL6575 PROTEIN"/>
    <property type="match status" value="1"/>
</dbReference>
<dbReference type="Pfam" id="PF11706">
    <property type="entry name" value="zf-CGNR"/>
    <property type="match status" value="1"/>
</dbReference>
<evidence type="ECO:0000313" key="3">
    <source>
        <dbReference type="Proteomes" id="UP000317998"/>
    </source>
</evidence>
<organism evidence="2 3">
    <name type="scientific">Homoserinimonas aerilata</name>
    <dbReference type="NCBI Taxonomy" id="1162970"/>
    <lineage>
        <taxon>Bacteria</taxon>
        <taxon>Bacillati</taxon>
        <taxon>Actinomycetota</taxon>
        <taxon>Actinomycetes</taxon>
        <taxon>Micrococcales</taxon>
        <taxon>Microbacteriaceae</taxon>
        <taxon>Homoserinimonas</taxon>
    </lineage>
</organism>
<dbReference type="InterPro" id="IPR021005">
    <property type="entry name" value="Znf_CGNR"/>
</dbReference>
<name>A0A542YAC3_9MICO</name>
<protein>
    <submittedName>
        <fullName evidence="2">Putative RNA-binding Zn ribbon-like protein</fullName>
    </submittedName>
</protein>